<comment type="caution">
    <text evidence="2">The sequence shown here is derived from an EMBL/GenBank/DDBJ whole genome shotgun (WGS) entry which is preliminary data.</text>
</comment>
<evidence type="ECO:0000313" key="3">
    <source>
        <dbReference type="Proteomes" id="UP000077013"/>
    </source>
</evidence>
<dbReference type="EMBL" id="LRXL01000049">
    <property type="protein sequence ID" value="OAB77374.1"/>
    <property type="molecule type" value="Genomic_DNA"/>
</dbReference>
<dbReference type="STRING" id="1763537.ULVI_12805"/>
<dbReference type="OrthoDB" id="1438113at2"/>
<dbReference type="InterPro" id="IPR011250">
    <property type="entry name" value="OMP/PagP_B-barrel"/>
</dbReference>
<organism evidence="2 3">
    <name type="scientific">Cochleicola gelatinilyticus</name>
    <dbReference type="NCBI Taxonomy" id="1763537"/>
    <lineage>
        <taxon>Bacteria</taxon>
        <taxon>Pseudomonadati</taxon>
        <taxon>Bacteroidota</taxon>
        <taxon>Flavobacteriia</taxon>
        <taxon>Flavobacteriales</taxon>
        <taxon>Flavobacteriaceae</taxon>
        <taxon>Cochleicola</taxon>
    </lineage>
</organism>
<feature type="chain" id="PRO_5007886770" description="Outer membrane protein beta-barrel domain-containing protein" evidence="1">
    <location>
        <begin position="20"/>
        <end position="195"/>
    </location>
</feature>
<evidence type="ECO:0000256" key="1">
    <source>
        <dbReference type="SAM" id="SignalP"/>
    </source>
</evidence>
<evidence type="ECO:0008006" key="4">
    <source>
        <dbReference type="Google" id="ProtNLM"/>
    </source>
</evidence>
<dbReference type="SUPFAM" id="SSF56925">
    <property type="entry name" value="OMPA-like"/>
    <property type="match status" value="1"/>
</dbReference>
<dbReference type="AlphaFoldDB" id="A0A167GA40"/>
<name>A0A167GA40_9FLAO</name>
<keyword evidence="3" id="KW-1185">Reference proteome</keyword>
<accession>A0A167GA40</accession>
<dbReference type="Proteomes" id="UP000077013">
    <property type="component" value="Unassembled WGS sequence"/>
</dbReference>
<dbReference type="RefSeq" id="WP_068593193.1">
    <property type="nucleotide sequence ID" value="NZ_LRXL01000049.1"/>
</dbReference>
<gene>
    <name evidence="2" type="ORF">ULVI_12805</name>
</gene>
<reference evidence="2 3" key="1">
    <citation type="submission" date="2016-02" db="EMBL/GenBank/DDBJ databases">
        <title>Ulvibacter sp. LPB0005, isolated from Thais luteostoma.</title>
        <authorList>
            <person name="Shin S.-K."/>
            <person name="Yi H."/>
        </authorList>
    </citation>
    <scope>NUCLEOTIDE SEQUENCE [LARGE SCALE GENOMIC DNA]</scope>
    <source>
        <strain evidence="2 3">LPB0005</strain>
    </source>
</reference>
<feature type="signal peptide" evidence="1">
    <location>
        <begin position="1"/>
        <end position="19"/>
    </location>
</feature>
<keyword evidence="1" id="KW-0732">Signal</keyword>
<sequence length="195" mass="22035">MKVILNFYLFLFISAFMHAQNSNLSLEVSYPLPVDDNFVGRNYNGIANLGVKYIFADARSFDFGASLDLGALTSSKERRVQGFNVFALFIQPRVFVALDSEAIPKFHPALGIGYSILVFHVARNEFTDPNFPEPIDTTQSNEGVNVNASLAYDITDRFYAQIQYDFLKVSYDGNLPDLKYNRNVNLFKIGVGYRL</sequence>
<evidence type="ECO:0000313" key="2">
    <source>
        <dbReference type="EMBL" id="OAB77374.1"/>
    </source>
</evidence>
<protein>
    <recommendedName>
        <fullName evidence="4">Outer membrane protein beta-barrel domain-containing protein</fullName>
    </recommendedName>
</protein>
<proteinExistence type="predicted"/>